<dbReference type="InterPro" id="IPR000073">
    <property type="entry name" value="AB_hydrolase_1"/>
</dbReference>
<protein>
    <submittedName>
        <fullName evidence="2">Alpha/beta hydrolase</fullName>
    </submittedName>
</protein>
<dbReference type="Proteomes" id="UP001500021">
    <property type="component" value="Unassembled WGS sequence"/>
</dbReference>
<gene>
    <name evidence="2" type="ORF">GCM10009111_27360</name>
</gene>
<proteinExistence type="predicted"/>
<evidence type="ECO:0000259" key="1">
    <source>
        <dbReference type="Pfam" id="PF00561"/>
    </source>
</evidence>
<sequence length="243" mass="27333">MKNKVYLLPGTMCNELLWSKLLPELTCAVSDVEFVHLAIPANKSFAQLAQWLANTLPLTPVALMGFSLGGYIASYFNCCFPERVAQLFVIANSPCALNQAELSQRETILSAVKRYGYQGINQQRINQFLGVEMSNQKTEKNTTELARLIQQMDRELGEAEFSSQIEHTSLRDDLQSTLAKLSNAITFYYAEQDTMVNTLWLEALVNKANNNNITLIKTQGSAHMLPLTEPKALAQQLLLWLER</sequence>
<accession>A0ABN1L9G3</accession>
<name>A0ABN1L9G3_9GAMM</name>
<dbReference type="Pfam" id="PF00561">
    <property type="entry name" value="Abhydrolase_1"/>
    <property type="match status" value="1"/>
</dbReference>
<dbReference type="SUPFAM" id="SSF53474">
    <property type="entry name" value="alpha/beta-Hydrolases"/>
    <property type="match status" value="1"/>
</dbReference>
<dbReference type="Gene3D" id="3.40.50.1820">
    <property type="entry name" value="alpha/beta hydrolase"/>
    <property type="match status" value="1"/>
</dbReference>
<keyword evidence="2" id="KW-0378">Hydrolase</keyword>
<evidence type="ECO:0000313" key="2">
    <source>
        <dbReference type="EMBL" id="GAA0821020.1"/>
    </source>
</evidence>
<dbReference type="GO" id="GO:0016787">
    <property type="term" value="F:hydrolase activity"/>
    <property type="evidence" value="ECO:0007669"/>
    <property type="project" value="UniProtKB-KW"/>
</dbReference>
<dbReference type="InterPro" id="IPR029058">
    <property type="entry name" value="AB_hydrolase_fold"/>
</dbReference>
<comment type="caution">
    <text evidence="2">The sequence shown here is derived from an EMBL/GenBank/DDBJ whole genome shotgun (WGS) entry which is preliminary data.</text>
</comment>
<feature type="domain" description="AB hydrolase-1" evidence="1">
    <location>
        <begin position="44"/>
        <end position="230"/>
    </location>
</feature>
<keyword evidence="3" id="KW-1185">Reference proteome</keyword>
<dbReference type="EMBL" id="BAAAFA010000009">
    <property type="protein sequence ID" value="GAA0821020.1"/>
    <property type="molecule type" value="Genomic_DNA"/>
</dbReference>
<reference evidence="2 3" key="1">
    <citation type="journal article" date="2019" name="Int. J. Syst. Evol. Microbiol.">
        <title>The Global Catalogue of Microorganisms (GCM) 10K type strain sequencing project: providing services to taxonomists for standard genome sequencing and annotation.</title>
        <authorList>
            <consortium name="The Broad Institute Genomics Platform"/>
            <consortium name="The Broad Institute Genome Sequencing Center for Infectious Disease"/>
            <person name="Wu L."/>
            <person name="Ma J."/>
        </authorList>
    </citation>
    <scope>NUCLEOTIDE SEQUENCE [LARGE SCALE GENOMIC DNA]</scope>
    <source>
        <strain evidence="2 3">JCM 15608</strain>
    </source>
</reference>
<evidence type="ECO:0000313" key="3">
    <source>
        <dbReference type="Proteomes" id="UP001500021"/>
    </source>
</evidence>
<dbReference type="RefSeq" id="WP_343818156.1">
    <property type="nucleotide sequence ID" value="NZ_BAAAFA010000009.1"/>
</dbReference>
<organism evidence="2 3">
    <name type="scientific">Colwellia asteriadis</name>
    <dbReference type="NCBI Taxonomy" id="517723"/>
    <lineage>
        <taxon>Bacteria</taxon>
        <taxon>Pseudomonadati</taxon>
        <taxon>Pseudomonadota</taxon>
        <taxon>Gammaproteobacteria</taxon>
        <taxon>Alteromonadales</taxon>
        <taxon>Colwelliaceae</taxon>
        <taxon>Colwellia</taxon>
    </lineage>
</organism>